<proteinExistence type="predicted"/>
<protein>
    <submittedName>
        <fullName evidence="2">Uncharacterized protein</fullName>
    </submittedName>
</protein>
<evidence type="ECO:0000313" key="2">
    <source>
        <dbReference type="EMBL" id="OGC82068.1"/>
    </source>
</evidence>
<feature type="compositionally biased region" description="Basic and acidic residues" evidence="1">
    <location>
        <begin position="1"/>
        <end position="20"/>
    </location>
</feature>
<evidence type="ECO:0000313" key="3">
    <source>
        <dbReference type="Proteomes" id="UP000177614"/>
    </source>
</evidence>
<evidence type="ECO:0000256" key="1">
    <source>
        <dbReference type="SAM" id="MobiDB-lite"/>
    </source>
</evidence>
<reference evidence="2 3" key="1">
    <citation type="journal article" date="2016" name="Nat. Commun.">
        <title>Thousands of microbial genomes shed light on interconnected biogeochemical processes in an aquifer system.</title>
        <authorList>
            <person name="Anantharaman K."/>
            <person name="Brown C.T."/>
            <person name="Hug L.A."/>
            <person name="Sharon I."/>
            <person name="Castelle C.J."/>
            <person name="Probst A.J."/>
            <person name="Thomas B.C."/>
            <person name="Singh A."/>
            <person name="Wilkins M.J."/>
            <person name="Karaoz U."/>
            <person name="Brodie E.L."/>
            <person name="Williams K.H."/>
            <person name="Hubbard S.S."/>
            <person name="Banfield J.F."/>
        </authorList>
    </citation>
    <scope>NUCLEOTIDE SEQUENCE [LARGE SCALE GENOMIC DNA]</scope>
</reference>
<feature type="compositionally biased region" description="Basic residues" evidence="1">
    <location>
        <begin position="47"/>
        <end position="56"/>
    </location>
</feature>
<organism evidence="2 3">
    <name type="scientific">Candidatus Abawacabacteria bacterium RBG_16_42_10</name>
    <dbReference type="NCBI Taxonomy" id="1817814"/>
    <lineage>
        <taxon>Bacteria</taxon>
        <taxon>Candidatus Abawacaibacteriota</taxon>
    </lineage>
</organism>
<feature type="region of interest" description="Disordered" evidence="1">
    <location>
        <begin position="1"/>
        <end position="65"/>
    </location>
</feature>
<sequence>MAVQSPRDRTVAEEKVEKSSEVMPQVTIRESADAPPTEVKPTEEKPKKKTRKKRAAKKETPEVGA</sequence>
<dbReference type="AlphaFoldDB" id="A0A1F4XKC4"/>
<gene>
    <name evidence="2" type="ORF">A2V81_02865</name>
</gene>
<name>A0A1F4XKC4_9BACT</name>
<dbReference type="EMBL" id="MEWR01000011">
    <property type="protein sequence ID" value="OGC82068.1"/>
    <property type="molecule type" value="Genomic_DNA"/>
</dbReference>
<accession>A0A1F4XKC4</accession>
<comment type="caution">
    <text evidence="2">The sequence shown here is derived from an EMBL/GenBank/DDBJ whole genome shotgun (WGS) entry which is preliminary data.</text>
</comment>
<dbReference type="Proteomes" id="UP000177614">
    <property type="component" value="Unassembled WGS sequence"/>
</dbReference>